<dbReference type="Gene3D" id="3.30.420.10">
    <property type="entry name" value="Ribonuclease H-like superfamily/Ribonuclease H"/>
    <property type="match status" value="1"/>
</dbReference>
<dbReference type="OrthoDB" id="5986643at2759"/>
<dbReference type="SUPFAM" id="SSF53098">
    <property type="entry name" value="Ribonuclease H-like"/>
    <property type="match status" value="1"/>
</dbReference>
<evidence type="ECO:0000313" key="1">
    <source>
        <dbReference type="EMBL" id="GBM42374.1"/>
    </source>
</evidence>
<evidence type="ECO:0000313" key="2">
    <source>
        <dbReference type="Proteomes" id="UP000499080"/>
    </source>
</evidence>
<comment type="caution">
    <text evidence="1">The sequence shown here is derived from an EMBL/GenBank/DDBJ whole genome shotgun (WGS) entry which is preliminary data.</text>
</comment>
<dbReference type="AlphaFoldDB" id="A0A4Y2FRW5"/>
<accession>A0A4Y2FRW5</accession>
<sequence length="234" mass="26537">MIVDVCGPSLTPGNHYFQTQSATGRRLLSLNIFLDPQSIIRIGCRLSHGQTLTLDQKHPMLLPSRHIVTRLLIRSFHERHFRTGPLLVLFLLRQKYWFVNARSIVRQEIHKCTVCKRLKSQPCQQAMGNLPSDKITPSRPFLKVGMDFAGPFLTKPNPPRRKVRLKSYICVVVCMCTKAVHLEVVSDLSSRALLAALRCFISRRLSGNIWPANSSGGISFHPILLISGEFGRWQ</sequence>
<dbReference type="PANTHER" id="PTHR47331">
    <property type="entry name" value="PHD-TYPE DOMAIN-CONTAINING PROTEIN"/>
    <property type="match status" value="1"/>
</dbReference>
<reference evidence="1 2" key="1">
    <citation type="journal article" date="2019" name="Sci. Rep.">
        <title>Orb-weaving spider Araneus ventricosus genome elucidates the spidroin gene catalogue.</title>
        <authorList>
            <person name="Kono N."/>
            <person name="Nakamura H."/>
            <person name="Ohtoshi R."/>
            <person name="Moran D.A.P."/>
            <person name="Shinohara A."/>
            <person name="Yoshida Y."/>
            <person name="Fujiwara M."/>
            <person name="Mori M."/>
            <person name="Tomita M."/>
            <person name="Arakawa K."/>
        </authorList>
    </citation>
    <scope>NUCLEOTIDE SEQUENCE [LARGE SCALE GENOMIC DNA]</scope>
</reference>
<dbReference type="GO" id="GO:0003676">
    <property type="term" value="F:nucleic acid binding"/>
    <property type="evidence" value="ECO:0007669"/>
    <property type="project" value="InterPro"/>
</dbReference>
<proteinExistence type="predicted"/>
<dbReference type="EMBL" id="BGPR01000994">
    <property type="protein sequence ID" value="GBM42374.1"/>
    <property type="molecule type" value="Genomic_DNA"/>
</dbReference>
<dbReference type="InterPro" id="IPR036397">
    <property type="entry name" value="RNaseH_sf"/>
</dbReference>
<organism evidence="1 2">
    <name type="scientific">Araneus ventricosus</name>
    <name type="common">Orbweaver spider</name>
    <name type="synonym">Epeira ventricosa</name>
    <dbReference type="NCBI Taxonomy" id="182803"/>
    <lineage>
        <taxon>Eukaryota</taxon>
        <taxon>Metazoa</taxon>
        <taxon>Ecdysozoa</taxon>
        <taxon>Arthropoda</taxon>
        <taxon>Chelicerata</taxon>
        <taxon>Arachnida</taxon>
        <taxon>Araneae</taxon>
        <taxon>Araneomorphae</taxon>
        <taxon>Entelegynae</taxon>
        <taxon>Araneoidea</taxon>
        <taxon>Araneidae</taxon>
        <taxon>Araneus</taxon>
    </lineage>
</organism>
<gene>
    <name evidence="1" type="ORF">AVEN_130257_1</name>
</gene>
<dbReference type="Proteomes" id="UP000499080">
    <property type="component" value="Unassembled WGS sequence"/>
</dbReference>
<dbReference type="InterPro" id="IPR012337">
    <property type="entry name" value="RNaseH-like_sf"/>
</dbReference>
<name>A0A4Y2FRW5_ARAVE</name>
<keyword evidence="2" id="KW-1185">Reference proteome</keyword>
<protein>
    <submittedName>
        <fullName evidence="1">Uncharacterized protein</fullName>
    </submittedName>
</protein>